<proteinExistence type="predicted"/>
<dbReference type="GO" id="GO:0004803">
    <property type="term" value="F:transposase activity"/>
    <property type="evidence" value="ECO:0007669"/>
    <property type="project" value="InterPro"/>
</dbReference>
<comment type="caution">
    <text evidence="3">The sequence shown here is derived from an EMBL/GenBank/DDBJ whole genome shotgun (WGS) entry which is preliminary data.</text>
</comment>
<reference evidence="3 4" key="1">
    <citation type="submission" date="2018-03" db="EMBL/GenBank/DDBJ databases">
        <title>Genomic Encyclopedia of Archaeal and Bacterial Type Strains, Phase II (KMG-II): from individual species to whole genera.</title>
        <authorList>
            <person name="Goeker M."/>
        </authorList>
    </citation>
    <scope>NUCLEOTIDE SEQUENCE [LARGE SCALE GENOMIC DNA]</scope>
    <source>
        <strain evidence="3 4">DSM 44889</strain>
    </source>
</reference>
<dbReference type="Pfam" id="PF01548">
    <property type="entry name" value="DEDD_Tnp_IS110"/>
    <property type="match status" value="1"/>
</dbReference>
<dbReference type="OrthoDB" id="3188901at2"/>
<dbReference type="EMBL" id="QGDQ01000068">
    <property type="protein sequence ID" value="PWJ42449.1"/>
    <property type="molecule type" value="Genomic_DNA"/>
</dbReference>
<gene>
    <name evidence="3" type="ORF">BXY45_1681</name>
</gene>
<accession>A0A315ZBB4</accession>
<keyword evidence="4" id="KW-1185">Reference proteome</keyword>
<dbReference type="InterPro" id="IPR047650">
    <property type="entry name" value="Transpos_IS110"/>
</dbReference>
<evidence type="ECO:0000259" key="2">
    <source>
        <dbReference type="Pfam" id="PF02371"/>
    </source>
</evidence>
<dbReference type="PANTHER" id="PTHR33055:SF3">
    <property type="entry name" value="PUTATIVE TRANSPOSASE FOR IS117-RELATED"/>
    <property type="match status" value="1"/>
</dbReference>
<feature type="non-terminal residue" evidence="3">
    <location>
        <position position="1"/>
    </location>
</feature>
<name>A0A315ZBB4_9ACTN</name>
<feature type="domain" description="Transposase IS116/IS110/IS902 C-terminal" evidence="2">
    <location>
        <begin position="188"/>
        <end position="271"/>
    </location>
</feature>
<sequence length="338" mass="35888">YRGRHTSSGAKSDTGDAAVLAEIVRVDRAHHRPVAGDSAQAEGIKLVARAHQSAIWARVRTRQRLVAALKEYFPGALAAFAAAGVDLTDADALELLERAADPDAAAALTRSQVSKALQRARRRDVEGKVEKIRAVLAAPALRQPAEVQKAYAAITRSQVRLLRSMNEEIEALGQVVADSFGAHPDAEIYLSVPGIGTIIGARTLGEFGDDPTRYASAKARKNYAGTSPITVASGRKSAVLARYARNKRLGDATHTWAFAALSGSPGARAYYDELRQRGKSHEAALRQLANRLVGILHGCLRHRVLYDEATAWPALAPVQTAEPAAPNSASAAAVTAAA</sequence>
<organism evidence="3 4">
    <name type="scientific">Quadrisphaera granulorum</name>
    <dbReference type="NCBI Taxonomy" id="317664"/>
    <lineage>
        <taxon>Bacteria</taxon>
        <taxon>Bacillati</taxon>
        <taxon>Actinomycetota</taxon>
        <taxon>Actinomycetes</taxon>
        <taxon>Kineosporiales</taxon>
        <taxon>Kineosporiaceae</taxon>
        <taxon>Quadrisphaera</taxon>
    </lineage>
</organism>
<dbReference type="InterPro" id="IPR002525">
    <property type="entry name" value="Transp_IS110-like_N"/>
</dbReference>
<dbReference type="Pfam" id="PF02371">
    <property type="entry name" value="Transposase_20"/>
    <property type="match status" value="1"/>
</dbReference>
<evidence type="ECO:0000313" key="3">
    <source>
        <dbReference type="EMBL" id="PWJ42449.1"/>
    </source>
</evidence>
<dbReference type="AlphaFoldDB" id="A0A315ZBB4"/>
<dbReference type="RefSeq" id="WP_109776804.1">
    <property type="nucleotide sequence ID" value="NZ_QGDQ01000068.1"/>
</dbReference>
<feature type="domain" description="Transposase IS110-like N-terminal" evidence="1">
    <location>
        <begin position="4"/>
        <end position="74"/>
    </location>
</feature>
<dbReference type="GO" id="GO:0003677">
    <property type="term" value="F:DNA binding"/>
    <property type="evidence" value="ECO:0007669"/>
    <property type="project" value="InterPro"/>
</dbReference>
<evidence type="ECO:0000313" key="4">
    <source>
        <dbReference type="Proteomes" id="UP000245469"/>
    </source>
</evidence>
<dbReference type="PANTHER" id="PTHR33055">
    <property type="entry name" value="TRANSPOSASE FOR INSERTION SEQUENCE ELEMENT IS1111A"/>
    <property type="match status" value="1"/>
</dbReference>
<dbReference type="GO" id="GO:0006313">
    <property type="term" value="P:DNA transposition"/>
    <property type="evidence" value="ECO:0007669"/>
    <property type="project" value="InterPro"/>
</dbReference>
<dbReference type="Proteomes" id="UP000245469">
    <property type="component" value="Unassembled WGS sequence"/>
</dbReference>
<protein>
    <submittedName>
        <fullName evidence="3">Transposase IS116/IS110/IS902 family protein</fullName>
    </submittedName>
</protein>
<dbReference type="InterPro" id="IPR003346">
    <property type="entry name" value="Transposase_20"/>
</dbReference>
<evidence type="ECO:0000259" key="1">
    <source>
        <dbReference type="Pfam" id="PF01548"/>
    </source>
</evidence>